<keyword evidence="2" id="KW-0813">Transport</keyword>
<feature type="transmembrane region" description="Helical" evidence="7">
    <location>
        <begin position="54"/>
        <end position="72"/>
    </location>
</feature>
<dbReference type="Gene3D" id="1.20.1250.20">
    <property type="entry name" value="MFS general substrate transporter like domains"/>
    <property type="match status" value="1"/>
</dbReference>
<keyword evidence="3" id="KW-1003">Cell membrane</keyword>
<organism evidence="9 10">
    <name type="scientific">Pseudonocardia kunmingensis</name>
    <dbReference type="NCBI Taxonomy" id="630975"/>
    <lineage>
        <taxon>Bacteria</taxon>
        <taxon>Bacillati</taxon>
        <taxon>Actinomycetota</taxon>
        <taxon>Actinomycetes</taxon>
        <taxon>Pseudonocardiales</taxon>
        <taxon>Pseudonocardiaceae</taxon>
        <taxon>Pseudonocardia</taxon>
    </lineage>
</organism>
<sequence length="523" mass="53793">MDEPTSPSGVADPRRWYGLAMIALPCVLYSMDLVVLYLAAPALAQDLHASGTELLWITDIYGFMLAGWLIPMGRLGDRIGRRRLLLIGAAAFGALSILAAFSTTPGMLIATRALLGVAAATLAPSTLSLISNMFPDPRERTTAIGIWVMSFSTGAAIGPLVGGAMLEAFWWGSVFLIAVPVMGLLLVLGPRLIPEFRDPAPGRFDAVSALLCLVAVLAVIYGLKDFAENGWRVAPIVPVVAGVVLAVVFVRRQRRLPDPMIDLELFRRPAFVAALGANTLSFVVNFGTFLLIAQYFQLVLGRSPLVAGLWTLPSAFGFIAGALVVPLLVRALRPGFVVAAGLAVAAAGLATVGQAGVSSGLAVVVSGSVLLALGVAPVITLATDLVVGTVPPERAGVASGVSETGSELGGALGIALLGSISVAVYRADLPHSFVGVDAGQAETARETLAGAARIAADLPAATAQPLLAASRHAFTHGLEIATLTGAVIAVVGACVAAVALRRVGVAAAPTEDPARTEDGFPQR</sequence>
<proteinExistence type="predicted"/>
<feature type="domain" description="Major facilitator superfamily (MFS) profile" evidence="8">
    <location>
        <begin position="18"/>
        <end position="504"/>
    </location>
</feature>
<keyword evidence="4 7" id="KW-0812">Transmembrane</keyword>
<name>A0A543CXW4_9PSEU</name>
<dbReference type="CDD" id="cd17321">
    <property type="entry name" value="MFS_MMR_MDR_like"/>
    <property type="match status" value="1"/>
</dbReference>
<dbReference type="Proteomes" id="UP000315677">
    <property type="component" value="Unassembled WGS sequence"/>
</dbReference>
<dbReference type="SUPFAM" id="SSF103473">
    <property type="entry name" value="MFS general substrate transporter"/>
    <property type="match status" value="1"/>
</dbReference>
<feature type="transmembrane region" description="Helical" evidence="7">
    <location>
        <begin position="308"/>
        <end position="329"/>
    </location>
</feature>
<dbReference type="PANTHER" id="PTHR42718">
    <property type="entry name" value="MAJOR FACILITATOR SUPERFAMILY MULTIDRUG TRANSPORTER MFSC"/>
    <property type="match status" value="1"/>
</dbReference>
<feature type="transmembrane region" description="Helical" evidence="7">
    <location>
        <begin position="109"/>
        <end position="130"/>
    </location>
</feature>
<evidence type="ECO:0000256" key="6">
    <source>
        <dbReference type="ARBA" id="ARBA00023136"/>
    </source>
</evidence>
<feature type="transmembrane region" description="Helical" evidence="7">
    <location>
        <begin position="336"/>
        <end position="355"/>
    </location>
</feature>
<dbReference type="EMBL" id="VFPA01000008">
    <property type="protein sequence ID" value="TQM01925.1"/>
    <property type="molecule type" value="Genomic_DNA"/>
</dbReference>
<comment type="subcellular location">
    <subcellularLocation>
        <location evidence="1">Cell membrane</location>
        <topology evidence="1">Multi-pass membrane protein</topology>
    </subcellularLocation>
</comment>
<evidence type="ECO:0000259" key="8">
    <source>
        <dbReference type="PROSITE" id="PS50850"/>
    </source>
</evidence>
<evidence type="ECO:0000256" key="1">
    <source>
        <dbReference type="ARBA" id="ARBA00004651"/>
    </source>
</evidence>
<evidence type="ECO:0000256" key="5">
    <source>
        <dbReference type="ARBA" id="ARBA00022989"/>
    </source>
</evidence>
<evidence type="ECO:0000256" key="3">
    <source>
        <dbReference type="ARBA" id="ARBA00022475"/>
    </source>
</evidence>
<dbReference type="PANTHER" id="PTHR42718:SF47">
    <property type="entry name" value="METHYL VIOLOGEN RESISTANCE PROTEIN SMVA"/>
    <property type="match status" value="1"/>
</dbReference>
<feature type="transmembrane region" description="Helical" evidence="7">
    <location>
        <begin position="142"/>
        <end position="162"/>
    </location>
</feature>
<feature type="transmembrane region" description="Helical" evidence="7">
    <location>
        <begin position="229"/>
        <end position="250"/>
    </location>
</feature>
<keyword evidence="5 7" id="KW-1133">Transmembrane helix</keyword>
<evidence type="ECO:0000256" key="4">
    <source>
        <dbReference type="ARBA" id="ARBA00022692"/>
    </source>
</evidence>
<dbReference type="Pfam" id="PF07690">
    <property type="entry name" value="MFS_1"/>
    <property type="match status" value="1"/>
</dbReference>
<gene>
    <name evidence="9" type="ORF">FB558_8444</name>
</gene>
<evidence type="ECO:0000313" key="10">
    <source>
        <dbReference type="Proteomes" id="UP000315677"/>
    </source>
</evidence>
<dbReference type="PROSITE" id="PS50850">
    <property type="entry name" value="MFS"/>
    <property type="match status" value="1"/>
</dbReference>
<feature type="transmembrane region" description="Helical" evidence="7">
    <location>
        <begin position="84"/>
        <end position="103"/>
    </location>
</feature>
<dbReference type="AlphaFoldDB" id="A0A543CXW4"/>
<feature type="transmembrane region" description="Helical" evidence="7">
    <location>
        <begin position="271"/>
        <end position="296"/>
    </location>
</feature>
<feature type="transmembrane region" description="Helical" evidence="7">
    <location>
        <begin position="480"/>
        <end position="500"/>
    </location>
</feature>
<dbReference type="InterPro" id="IPR011701">
    <property type="entry name" value="MFS"/>
</dbReference>
<feature type="transmembrane region" description="Helical" evidence="7">
    <location>
        <begin position="408"/>
        <end position="427"/>
    </location>
</feature>
<dbReference type="RefSeq" id="WP_142064997.1">
    <property type="nucleotide sequence ID" value="NZ_VFPA01000008.1"/>
</dbReference>
<dbReference type="OrthoDB" id="4172724at2"/>
<accession>A0A543CXW4</accession>
<reference evidence="9 10" key="1">
    <citation type="submission" date="2019-06" db="EMBL/GenBank/DDBJ databases">
        <title>Sequencing the genomes of 1000 actinobacteria strains.</title>
        <authorList>
            <person name="Klenk H.-P."/>
        </authorList>
    </citation>
    <scope>NUCLEOTIDE SEQUENCE [LARGE SCALE GENOMIC DNA]</scope>
    <source>
        <strain evidence="9 10">DSM 45301</strain>
    </source>
</reference>
<keyword evidence="10" id="KW-1185">Reference proteome</keyword>
<dbReference type="InterPro" id="IPR036259">
    <property type="entry name" value="MFS_trans_sf"/>
</dbReference>
<feature type="transmembrane region" description="Helical" evidence="7">
    <location>
        <begin position="361"/>
        <end position="387"/>
    </location>
</feature>
<keyword evidence="6 7" id="KW-0472">Membrane</keyword>
<dbReference type="InterPro" id="IPR020846">
    <property type="entry name" value="MFS_dom"/>
</dbReference>
<protein>
    <submittedName>
        <fullName evidence="9">DHA2 family multidrug resistance protein-like MFS transporter</fullName>
    </submittedName>
</protein>
<dbReference type="GO" id="GO:0022857">
    <property type="term" value="F:transmembrane transporter activity"/>
    <property type="evidence" value="ECO:0007669"/>
    <property type="project" value="InterPro"/>
</dbReference>
<evidence type="ECO:0000313" key="9">
    <source>
        <dbReference type="EMBL" id="TQM01925.1"/>
    </source>
</evidence>
<evidence type="ECO:0000256" key="7">
    <source>
        <dbReference type="SAM" id="Phobius"/>
    </source>
</evidence>
<dbReference type="GO" id="GO:0005886">
    <property type="term" value="C:plasma membrane"/>
    <property type="evidence" value="ECO:0007669"/>
    <property type="project" value="UniProtKB-SubCell"/>
</dbReference>
<feature type="transmembrane region" description="Helical" evidence="7">
    <location>
        <begin position="168"/>
        <end position="192"/>
    </location>
</feature>
<evidence type="ECO:0000256" key="2">
    <source>
        <dbReference type="ARBA" id="ARBA00022448"/>
    </source>
</evidence>
<comment type="caution">
    <text evidence="9">The sequence shown here is derived from an EMBL/GenBank/DDBJ whole genome shotgun (WGS) entry which is preliminary data.</text>
</comment>
<feature type="transmembrane region" description="Helical" evidence="7">
    <location>
        <begin position="204"/>
        <end position="223"/>
    </location>
</feature>
<feature type="transmembrane region" description="Helical" evidence="7">
    <location>
        <begin position="16"/>
        <end position="39"/>
    </location>
</feature>